<dbReference type="InterPro" id="IPR011989">
    <property type="entry name" value="ARM-like"/>
</dbReference>
<dbReference type="AlphaFoldDB" id="A0AAV7FWU3"/>
<dbReference type="InterPro" id="IPR016024">
    <property type="entry name" value="ARM-type_fold"/>
</dbReference>
<dbReference type="Gene3D" id="1.25.10.10">
    <property type="entry name" value="Leucine-rich Repeat Variant"/>
    <property type="match status" value="1"/>
</dbReference>
<comment type="caution">
    <text evidence="1">The sequence shown here is derived from an EMBL/GenBank/DDBJ whole genome shotgun (WGS) entry which is preliminary data.</text>
</comment>
<reference evidence="1 2" key="1">
    <citation type="journal article" date="2021" name="Hortic Res">
        <title>Chromosome-scale assembly of the Dendrobium chrysotoxum genome enhances the understanding of orchid evolution.</title>
        <authorList>
            <person name="Zhang Y."/>
            <person name="Zhang G.Q."/>
            <person name="Zhang D."/>
            <person name="Liu X.D."/>
            <person name="Xu X.Y."/>
            <person name="Sun W.H."/>
            <person name="Yu X."/>
            <person name="Zhu X."/>
            <person name="Wang Z.W."/>
            <person name="Zhao X."/>
            <person name="Zhong W.Y."/>
            <person name="Chen H."/>
            <person name="Yin W.L."/>
            <person name="Huang T."/>
            <person name="Niu S.C."/>
            <person name="Liu Z.J."/>
        </authorList>
    </citation>
    <scope>NUCLEOTIDE SEQUENCE [LARGE SCALE GENOMIC DNA]</scope>
    <source>
        <strain evidence="1">Lindl</strain>
    </source>
</reference>
<protein>
    <submittedName>
        <fullName evidence="1">Uncharacterized protein</fullName>
    </submittedName>
</protein>
<dbReference type="PANTHER" id="PTHR45958:SF5">
    <property type="entry name" value="RING-TYPE E3 UBIQUITIN TRANSFERASE"/>
    <property type="match status" value="1"/>
</dbReference>
<dbReference type="PANTHER" id="PTHR45958">
    <property type="entry name" value="RING-TYPE E3 UBIQUITIN TRANSFERASE"/>
    <property type="match status" value="1"/>
</dbReference>
<dbReference type="SUPFAM" id="SSF48371">
    <property type="entry name" value="ARM repeat"/>
    <property type="match status" value="1"/>
</dbReference>
<sequence>MDIISSLPADCIQIIQWLLEGNGLAAIIQFLKSAKLGGPSKNEIIENAARALYHFRIPTNFECQKKAVQAGVISDLVHLLECGTSLSKRYAAISLAQFSENSFKLTKLVEKPWGFFCCAAVPEEVCKVHNVNEAALIALSTLNVDERLKSGSKPLYQMNGIAPTIKMLNYQSPDVQVKAALVLEWIFHLEEYQKCLLLVCAHLNKLVDIHRKRRIFDLGIRLSLLAHQLIDGLHVACGLWMKA</sequence>
<accession>A0AAV7FWU3</accession>
<evidence type="ECO:0000313" key="2">
    <source>
        <dbReference type="Proteomes" id="UP000775213"/>
    </source>
</evidence>
<dbReference type="EMBL" id="JAGFBR010000015">
    <property type="protein sequence ID" value="KAH0454215.1"/>
    <property type="molecule type" value="Genomic_DNA"/>
</dbReference>
<dbReference type="Proteomes" id="UP000775213">
    <property type="component" value="Unassembled WGS sequence"/>
</dbReference>
<name>A0AAV7FWU3_DENCH</name>
<proteinExistence type="predicted"/>
<dbReference type="InterPro" id="IPR052608">
    <property type="entry name" value="U-box_domain_protein"/>
</dbReference>
<gene>
    <name evidence="1" type="ORF">IEQ34_016139</name>
</gene>
<evidence type="ECO:0000313" key="1">
    <source>
        <dbReference type="EMBL" id="KAH0454215.1"/>
    </source>
</evidence>
<organism evidence="1 2">
    <name type="scientific">Dendrobium chrysotoxum</name>
    <name type="common">Orchid</name>
    <dbReference type="NCBI Taxonomy" id="161865"/>
    <lineage>
        <taxon>Eukaryota</taxon>
        <taxon>Viridiplantae</taxon>
        <taxon>Streptophyta</taxon>
        <taxon>Embryophyta</taxon>
        <taxon>Tracheophyta</taxon>
        <taxon>Spermatophyta</taxon>
        <taxon>Magnoliopsida</taxon>
        <taxon>Liliopsida</taxon>
        <taxon>Asparagales</taxon>
        <taxon>Orchidaceae</taxon>
        <taxon>Epidendroideae</taxon>
        <taxon>Malaxideae</taxon>
        <taxon>Dendrobiinae</taxon>
        <taxon>Dendrobium</taxon>
    </lineage>
</organism>
<keyword evidence="2" id="KW-1185">Reference proteome</keyword>